<dbReference type="AlphaFoldDB" id="A0A816MWB2"/>
<dbReference type="GO" id="GO:0006511">
    <property type="term" value="P:ubiquitin-dependent protein catabolic process"/>
    <property type="evidence" value="ECO:0007669"/>
    <property type="project" value="InterPro"/>
</dbReference>
<dbReference type="SUPFAM" id="SSF54001">
    <property type="entry name" value="Cysteine proteinases"/>
    <property type="match status" value="1"/>
</dbReference>
<proteinExistence type="inferred from homology"/>
<feature type="domain" description="UCH catalytic" evidence="2">
    <location>
        <begin position="1"/>
        <end position="189"/>
    </location>
</feature>
<feature type="non-terminal residue" evidence="3">
    <location>
        <position position="189"/>
    </location>
</feature>
<dbReference type="GO" id="GO:0004843">
    <property type="term" value="F:cysteine-type deubiquitinase activity"/>
    <property type="evidence" value="ECO:0007669"/>
    <property type="project" value="InterPro"/>
</dbReference>
<comment type="similarity">
    <text evidence="1">Belongs to the peptidase C12 family.</text>
</comment>
<reference evidence="3" key="1">
    <citation type="submission" date="2021-01" db="EMBL/GenBank/DDBJ databases">
        <authorList>
            <consortium name="Genoscope - CEA"/>
            <person name="William W."/>
        </authorList>
    </citation>
    <scope>NUCLEOTIDE SEQUENCE</scope>
</reference>
<dbReference type="Gene3D" id="3.30.1490.420">
    <property type="entry name" value="Ubiquitin carboxyl-terminal hydrolase, domain 2"/>
    <property type="match status" value="1"/>
</dbReference>
<dbReference type="PRINTS" id="PR00707">
    <property type="entry name" value="UBCTHYDRLASE"/>
</dbReference>
<dbReference type="Gene3D" id="1.10.418.80">
    <property type="entry name" value="Ubiquitin carboxyl-terminal hydrolase, domain 1"/>
    <property type="match status" value="1"/>
</dbReference>
<evidence type="ECO:0000256" key="1">
    <source>
        <dbReference type="PROSITE-ProRule" id="PRU01393"/>
    </source>
</evidence>
<gene>
    <name evidence="3" type="ORF">DARMORV10_C07P48160.1</name>
</gene>
<evidence type="ECO:0000313" key="3">
    <source>
        <dbReference type="EMBL" id="CAF2021991.1"/>
    </source>
</evidence>
<dbReference type="InterPro" id="IPR001578">
    <property type="entry name" value="Peptidase_C12_UCH"/>
</dbReference>
<dbReference type="Proteomes" id="UP001295469">
    <property type="component" value="Chromosome C07"/>
</dbReference>
<dbReference type="PANTHER" id="PTHR10589:SF45">
    <property type="entry name" value="UBIQUITIN CARBOXYL-TERMINAL HYDROLASE"/>
    <property type="match status" value="1"/>
</dbReference>
<dbReference type="Pfam" id="PF01088">
    <property type="entry name" value="Peptidase_C12"/>
    <property type="match status" value="1"/>
</dbReference>
<accession>A0A816MWB2</accession>
<dbReference type="PANTHER" id="PTHR10589">
    <property type="entry name" value="UBIQUITIN CARBOXYL-TERMINAL HYDROLASE"/>
    <property type="match status" value="1"/>
</dbReference>
<protein>
    <submittedName>
        <fullName evidence="3">(rape) hypothetical protein</fullName>
    </submittedName>
</protein>
<sequence>FSVFLTAIEDAKAIVEHITELEFLNPKCHMRCIAINYFMKQTVVNACGTIGLLHAIGNITFEIKFFKSVNISLYVLHLEIKVCKILEGFLRNDSEIDDAYYVAATAGETPGLLEIKIHKEDAHSAGATLTNSDDLGNHFICFVCVDGQDGRKAGPISHGASSLATLLKKIIEKNPDTLNFNVIAISKRT</sequence>
<comment type="caution">
    <text evidence="1">Lacks conserved residue(s) required for the propagation of feature annotation.</text>
</comment>
<organism evidence="3">
    <name type="scientific">Brassica napus</name>
    <name type="common">Rape</name>
    <dbReference type="NCBI Taxonomy" id="3708"/>
    <lineage>
        <taxon>Eukaryota</taxon>
        <taxon>Viridiplantae</taxon>
        <taxon>Streptophyta</taxon>
        <taxon>Embryophyta</taxon>
        <taxon>Tracheophyta</taxon>
        <taxon>Spermatophyta</taxon>
        <taxon>Magnoliopsida</taxon>
        <taxon>eudicotyledons</taxon>
        <taxon>Gunneridae</taxon>
        <taxon>Pentapetalae</taxon>
        <taxon>rosids</taxon>
        <taxon>malvids</taxon>
        <taxon>Brassicales</taxon>
        <taxon>Brassicaceae</taxon>
        <taxon>Brassiceae</taxon>
        <taxon>Brassica</taxon>
    </lineage>
</organism>
<dbReference type="PROSITE" id="PS52048">
    <property type="entry name" value="UCH_DOMAIN"/>
    <property type="match status" value="1"/>
</dbReference>
<dbReference type="EMBL" id="HG994371">
    <property type="protein sequence ID" value="CAF2021991.1"/>
    <property type="molecule type" value="Genomic_DNA"/>
</dbReference>
<dbReference type="InterPro" id="IPR038765">
    <property type="entry name" value="Papain-like_cys_pep_sf"/>
</dbReference>
<name>A0A816MWB2_BRANA</name>
<evidence type="ECO:0000259" key="2">
    <source>
        <dbReference type="PROSITE" id="PS52048"/>
    </source>
</evidence>